<feature type="transmembrane region" description="Helical" evidence="1">
    <location>
        <begin position="124"/>
        <end position="145"/>
    </location>
</feature>
<dbReference type="EMBL" id="GG662749">
    <property type="protein sequence ID" value="EAR92403.2"/>
    <property type="molecule type" value="Genomic_DNA"/>
</dbReference>
<keyword evidence="4" id="KW-1185">Reference proteome</keyword>
<evidence type="ECO:0000313" key="4">
    <source>
        <dbReference type="Proteomes" id="UP000009168"/>
    </source>
</evidence>
<dbReference type="GO" id="GO:0006629">
    <property type="term" value="P:lipid metabolic process"/>
    <property type="evidence" value="ECO:0007669"/>
    <property type="project" value="InterPro"/>
</dbReference>
<dbReference type="HOGENOM" id="CLU_033263_1_0_1"/>
<proteinExistence type="predicted"/>
<dbReference type="Proteomes" id="UP000009168">
    <property type="component" value="Unassembled WGS sequence"/>
</dbReference>
<dbReference type="eggNOG" id="ENOG502S94X">
    <property type="taxonomic scope" value="Eukaryota"/>
</dbReference>
<keyword evidence="1" id="KW-0812">Transmembrane</keyword>
<name>Q236U7_TETTS</name>
<feature type="domain" description="Fatty acid desaturase" evidence="2">
    <location>
        <begin position="131"/>
        <end position="359"/>
    </location>
</feature>
<dbReference type="InterPro" id="IPR005804">
    <property type="entry name" value="FA_desaturase_dom"/>
</dbReference>
<dbReference type="GeneID" id="7824288"/>
<gene>
    <name evidence="3" type="ORF">TTHERM_00085010</name>
</gene>
<evidence type="ECO:0000313" key="3">
    <source>
        <dbReference type="EMBL" id="EAR92403.2"/>
    </source>
</evidence>
<dbReference type="PANTHER" id="PTHR36459">
    <property type="entry name" value="ORF"/>
    <property type="match status" value="1"/>
</dbReference>
<evidence type="ECO:0000256" key="1">
    <source>
        <dbReference type="SAM" id="Phobius"/>
    </source>
</evidence>
<feature type="transmembrane region" description="Helical" evidence="1">
    <location>
        <begin position="245"/>
        <end position="267"/>
    </location>
</feature>
<accession>Q236U7</accession>
<dbReference type="KEGG" id="tet:TTHERM_00085010"/>
<dbReference type="OrthoDB" id="1470350at2759"/>
<keyword evidence="1" id="KW-0472">Membrane</keyword>
<keyword evidence="1" id="KW-1133">Transmembrane helix</keyword>
<evidence type="ECO:0000259" key="2">
    <source>
        <dbReference type="Pfam" id="PF00487"/>
    </source>
</evidence>
<reference evidence="4" key="1">
    <citation type="journal article" date="2006" name="PLoS Biol.">
        <title>Macronuclear genome sequence of the ciliate Tetrahymena thermophila, a model eukaryote.</title>
        <authorList>
            <person name="Eisen J.A."/>
            <person name="Coyne R.S."/>
            <person name="Wu M."/>
            <person name="Wu D."/>
            <person name="Thiagarajan M."/>
            <person name="Wortman J.R."/>
            <person name="Badger J.H."/>
            <person name="Ren Q."/>
            <person name="Amedeo P."/>
            <person name="Jones K.M."/>
            <person name="Tallon L.J."/>
            <person name="Delcher A.L."/>
            <person name="Salzberg S.L."/>
            <person name="Silva J.C."/>
            <person name="Haas B.J."/>
            <person name="Majoros W.H."/>
            <person name="Farzad M."/>
            <person name="Carlton J.M."/>
            <person name="Smith R.K. Jr."/>
            <person name="Garg J."/>
            <person name="Pearlman R.E."/>
            <person name="Karrer K.M."/>
            <person name="Sun L."/>
            <person name="Manning G."/>
            <person name="Elde N.C."/>
            <person name="Turkewitz A.P."/>
            <person name="Asai D.J."/>
            <person name="Wilkes D.E."/>
            <person name="Wang Y."/>
            <person name="Cai H."/>
            <person name="Collins K."/>
            <person name="Stewart B.A."/>
            <person name="Lee S.R."/>
            <person name="Wilamowska K."/>
            <person name="Weinberg Z."/>
            <person name="Ruzzo W.L."/>
            <person name="Wloga D."/>
            <person name="Gaertig J."/>
            <person name="Frankel J."/>
            <person name="Tsao C.-C."/>
            <person name="Gorovsky M.A."/>
            <person name="Keeling P.J."/>
            <person name="Waller R.F."/>
            <person name="Patron N.J."/>
            <person name="Cherry J.M."/>
            <person name="Stover N.A."/>
            <person name="Krieger C.J."/>
            <person name="del Toro C."/>
            <person name="Ryder H.F."/>
            <person name="Williamson S.C."/>
            <person name="Barbeau R.A."/>
            <person name="Hamilton E.P."/>
            <person name="Orias E."/>
        </authorList>
    </citation>
    <scope>NUCLEOTIDE SEQUENCE [LARGE SCALE GENOMIC DNA]</scope>
    <source>
        <strain evidence="4">SB210</strain>
    </source>
</reference>
<dbReference type="RefSeq" id="XP_001012648.2">
    <property type="nucleotide sequence ID" value="XM_001012648.2"/>
</dbReference>
<dbReference type="Pfam" id="PF00487">
    <property type="entry name" value="FA_desaturase"/>
    <property type="match status" value="1"/>
</dbReference>
<sequence length="419" mass="48926">MSSQENQQAYYKKMSKTNLYLREQGNLLAGAFILIVSLPVVLMAAIATLWECIDRKFKGQPGTGFLFRMAAAFNKKTQSFNERFVTYKEDAYMMNVIILLAVLVPILFTLCLKYTLTYGFSLSLCLAYNVLRLGPFMINFAYAYALSHKEGHMGKSLYKEPYGILFQNVFNWFIGLFYGILPSTFAIGHSKNHHKYNNSYLDIISTADRPRDNFANWVRYLPRFTLYATNVSTVIQFYREKNYKCCINMIVGTIYFIGFVVFCYNIHPLFAFGYVVYPFFENVILLAAINWSWHAFIDPVNPENEYAYNITIRFGTFNILEEDYHVVHHQYPGAHWTKHSELYEKHKEEYEKQKASMFQDTHAFEVFGFVAFKQYDILANKLMTKENLTHEQKVEFVKARVRACTWGPFQNVQSSSKTD</sequence>
<dbReference type="InParanoid" id="Q236U7"/>
<organism evidence="3 4">
    <name type="scientific">Tetrahymena thermophila (strain SB210)</name>
    <dbReference type="NCBI Taxonomy" id="312017"/>
    <lineage>
        <taxon>Eukaryota</taxon>
        <taxon>Sar</taxon>
        <taxon>Alveolata</taxon>
        <taxon>Ciliophora</taxon>
        <taxon>Intramacronucleata</taxon>
        <taxon>Oligohymenophorea</taxon>
        <taxon>Hymenostomatida</taxon>
        <taxon>Tetrahymenina</taxon>
        <taxon>Tetrahymenidae</taxon>
        <taxon>Tetrahymena</taxon>
    </lineage>
</organism>
<dbReference type="STRING" id="312017.Q236U7"/>
<dbReference type="PANTHER" id="PTHR36459:SF1">
    <property type="entry name" value="FATTY ACID DESATURASE DOMAIN-CONTAINING PROTEIN-RELATED"/>
    <property type="match status" value="1"/>
</dbReference>
<protein>
    <submittedName>
        <fullName evidence="3">Fatty acid desaturase family protein</fullName>
    </submittedName>
</protein>
<feature type="transmembrane region" description="Helical" evidence="1">
    <location>
        <begin position="27"/>
        <end position="50"/>
    </location>
</feature>
<dbReference type="AlphaFoldDB" id="Q236U7"/>
<feature type="transmembrane region" description="Helical" evidence="1">
    <location>
        <begin position="92"/>
        <end position="112"/>
    </location>
</feature>
<feature type="transmembrane region" description="Helical" evidence="1">
    <location>
        <begin position="165"/>
        <end position="187"/>
    </location>
</feature>